<organism evidence="1 2">
    <name type="scientific">Pan troglodytes</name>
    <name type="common">Chimpanzee</name>
    <dbReference type="NCBI Taxonomy" id="9598"/>
    <lineage>
        <taxon>Eukaryota</taxon>
        <taxon>Metazoa</taxon>
        <taxon>Chordata</taxon>
        <taxon>Craniata</taxon>
        <taxon>Vertebrata</taxon>
        <taxon>Euteleostomi</taxon>
        <taxon>Mammalia</taxon>
        <taxon>Eutheria</taxon>
        <taxon>Euarchontoglires</taxon>
        <taxon>Primates</taxon>
        <taxon>Haplorrhini</taxon>
        <taxon>Catarrhini</taxon>
        <taxon>Hominidae</taxon>
        <taxon>Pan</taxon>
    </lineage>
</organism>
<sequence>MSTVEEDSDTVTVETVNSVTLTQDTEGNLILHCPQNEADE</sequence>
<dbReference type="AlphaFoldDB" id="A0A2J8LGH7"/>
<name>A0A2J8LGH7_PANTR</name>
<gene>
    <name evidence="1" type="ORF">CK820_G0029084</name>
</gene>
<dbReference type="EMBL" id="NBAG03000292">
    <property type="protein sequence ID" value="PNI46369.1"/>
    <property type="molecule type" value="Genomic_DNA"/>
</dbReference>
<feature type="non-terminal residue" evidence="1">
    <location>
        <position position="40"/>
    </location>
</feature>
<accession>A0A2J8LGH7</accession>
<evidence type="ECO:0000313" key="1">
    <source>
        <dbReference type="EMBL" id="PNI46369.1"/>
    </source>
</evidence>
<dbReference type="SMR" id="A0A2J8LGH7"/>
<evidence type="ECO:0000313" key="2">
    <source>
        <dbReference type="Proteomes" id="UP000236370"/>
    </source>
</evidence>
<protein>
    <submittedName>
        <fullName evidence="1">DMTF1 isoform 18</fullName>
    </submittedName>
</protein>
<dbReference type="Proteomes" id="UP000236370">
    <property type="component" value="Unassembled WGS sequence"/>
</dbReference>
<proteinExistence type="predicted"/>
<comment type="caution">
    <text evidence="1">The sequence shown here is derived from an EMBL/GenBank/DDBJ whole genome shotgun (WGS) entry which is preliminary data.</text>
</comment>
<reference evidence="1 2" key="1">
    <citation type="submission" date="2017-12" db="EMBL/GenBank/DDBJ databases">
        <title>High-resolution comparative analysis of great ape genomes.</title>
        <authorList>
            <person name="Pollen A."/>
            <person name="Hastie A."/>
            <person name="Hormozdiari F."/>
            <person name="Dougherty M."/>
            <person name="Liu R."/>
            <person name="Chaisson M."/>
            <person name="Hoppe E."/>
            <person name="Hill C."/>
            <person name="Pang A."/>
            <person name="Hillier L."/>
            <person name="Baker C."/>
            <person name="Armstrong J."/>
            <person name="Shendure J."/>
            <person name="Paten B."/>
            <person name="Wilson R."/>
            <person name="Chao H."/>
            <person name="Schneider V."/>
            <person name="Ventura M."/>
            <person name="Kronenberg Z."/>
            <person name="Murali S."/>
            <person name="Gordon D."/>
            <person name="Cantsilieris S."/>
            <person name="Munson K."/>
            <person name="Nelson B."/>
            <person name="Raja A."/>
            <person name="Underwood J."/>
            <person name="Diekhans M."/>
            <person name="Fiddes I."/>
            <person name="Haussler D."/>
            <person name="Eichler E."/>
        </authorList>
    </citation>
    <scope>NUCLEOTIDE SEQUENCE [LARGE SCALE GENOMIC DNA]</scope>
    <source>
        <strain evidence="1">Yerkes chimp pedigree #C0471</strain>
    </source>
</reference>